<reference evidence="3" key="1">
    <citation type="journal article" date="2005" name="Nature">
        <title>The map-based sequence of the rice genome.</title>
        <authorList>
            <consortium name="International rice genome sequencing project (IRGSP)"/>
            <person name="Matsumoto T."/>
            <person name="Wu J."/>
            <person name="Kanamori H."/>
            <person name="Katayose Y."/>
            <person name="Fujisawa M."/>
            <person name="Namiki N."/>
            <person name="Mizuno H."/>
            <person name="Yamamoto K."/>
            <person name="Antonio B.A."/>
            <person name="Baba T."/>
            <person name="Sakata K."/>
            <person name="Nagamura Y."/>
            <person name="Aoki H."/>
            <person name="Arikawa K."/>
            <person name="Arita K."/>
            <person name="Bito T."/>
            <person name="Chiden Y."/>
            <person name="Fujitsuka N."/>
            <person name="Fukunaka R."/>
            <person name="Hamada M."/>
            <person name="Harada C."/>
            <person name="Hayashi A."/>
            <person name="Hijishita S."/>
            <person name="Honda M."/>
            <person name="Hosokawa S."/>
            <person name="Ichikawa Y."/>
            <person name="Idonuma A."/>
            <person name="Iijima M."/>
            <person name="Ikeda M."/>
            <person name="Ikeno M."/>
            <person name="Ito K."/>
            <person name="Ito S."/>
            <person name="Ito T."/>
            <person name="Ito Y."/>
            <person name="Ito Y."/>
            <person name="Iwabuchi A."/>
            <person name="Kamiya K."/>
            <person name="Karasawa W."/>
            <person name="Kurita K."/>
            <person name="Katagiri S."/>
            <person name="Kikuta A."/>
            <person name="Kobayashi H."/>
            <person name="Kobayashi N."/>
            <person name="Machita K."/>
            <person name="Maehara T."/>
            <person name="Masukawa M."/>
            <person name="Mizubayashi T."/>
            <person name="Mukai Y."/>
            <person name="Nagasaki H."/>
            <person name="Nagata Y."/>
            <person name="Naito S."/>
            <person name="Nakashima M."/>
            <person name="Nakama Y."/>
            <person name="Nakamichi Y."/>
            <person name="Nakamura M."/>
            <person name="Meguro A."/>
            <person name="Negishi M."/>
            <person name="Ohta I."/>
            <person name="Ohta T."/>
            <person name="Okamoto M."/>
            <person name="Ono N."/>
            <person name="Saji S."/>
            <person name="Sakaguchi M."/>
            <person name="Sakai K."/>
            <person name="Shibata M."/>
            <person name="Shimokawa T."/>
            <person name="Song J."/>
            <person name="Takazaki Y."/>
            <person name="Terasawa K."/>
            <person name="Tsugane M."/>
            <person name="Tsuji K."/>
            <person name="Ueda S."/>
            <person name="Waki K."/>
            <person name="Yamagata H."/>
            <person name="Yamamoto M."/>
            <person name="Yamamoto S."/>
            <person name="Yamane H."/>
            <person name="Yoshiki S."/>
            <person name="Yoshihara R."/>
            <person name="Yukawa K."/>
            <person name="Zhong H."/>
            <person name="Yano M."/>
            <person name="Yuan Q."/>
            <person name="Ouyang S."/>
            <person name="Liu J."/>
            <person name="Jones K.M."/>
            <person name="Gansberger K."/>
            <person name="Moffat K."/>
            <person name="Hill J."/>
            <person name="Bera J."/>
            <person name="Fadrosh D."/>
            <person name="Jin S."/>
            <person name="Johri S."/>
            <person name="Kim M."/>
            <person name="Overton L."/>
            <person name="Reardon M."/>
            <person name="Tsitrin T."/>
            <person name="Vuong H."/>
            <person name="Weaver B."/>
            <person name="Ciecko A."/>
            <person name="Tallon L."/>
            <person name="Jackson J."/>
            <person name="Pai G."/>
            <person name="Aken S.V."/>
            <person name="Utterback T."/>
            <person name="Reidmuller S."/>
            <person name="Feldblyum T."/>
            <person name="Hsiao J."/>
            <person name="Zismann V."/>
            <person name="Iobst S."/>
            <person name="de Vazeille A.R."/>
            <person name="Buell C.R."/>
            <person name="Ying K."/>
            <person name="Li Y."/>
            <person name="Lu T."/>
            <person name="Huang Y."/>
            <person name="Zhao Q."/>
            <person name="Feng Q."/>
            <person name="Zhang L."/>
            <person name="Zhu J."/>
            <person name="Weng Q."/>
            <person name="Mu J."/>
            <person name="Lu Y."/>
            <person name="Fan D."/>
            <person name="Liu Y."/>
            <person name="Guan J."/>
            <person name="Zhang Y."/>
            <person name="Yu S."/>
            <person name="Liu X."/>
            <person name="Zhang Y."/>
            <person name="Hong G."/>
            <person name="Han B."/>
            <person name="Choisne N."/>
            <person name="Demange N."/>
            <person name="Orjeda G."/>
            <person name="Samain S."/>
            <person name="Cattolico L."/>
            <person name="Pelletier E."/>
            <person name="Couloux A."/>
            <person name="Segurens B."/>
            <person name="Wincker P."/>
            <person name="D'Hont A."/>
            <person name="Scarpelli C."/>
            <person name="Weissenbach J."/>
            <person name="Salanoubat M."/>
            <person name="Quetier F."/>
            <person name="Yu Y."/>
            <person name="Kim H.R."/>
            <person name="Rambo T."/>
            <person name="Currie J."/>
            <person name="Collura K."/>
            <person name="Luo M."/>
            <person name="Yang T."/>
            <person name="Ammiraju J.S.S."/>
            <person name="Engler F."/>
            <person name="Soderlund C."/>
            <person name="Wing R.A."/>
            <person name="Palmer L.E."/>
            <person name="de la Bastide M."/>
            <person name="Spiegel L."/>
            <person name="Nascimento L."/>
            <person name="Zutavern T."/>
            <person name="O'Shaughnessy A."/>
            <person name="Dike S."/>
            <person name="Dedhia N."/>
            <person name="Preston R."/>
            <person name="Balija V."/>
            <person name="McCombie W.R."/>
            <person name="Chow T."/>
            <person name="Chen H."/>
            <person name="Chung M."/>
            <person name="Chen C."/>
            <person name="Shaw J."/>
            <person name="Wu H."/>
            <person name="Hsiao K."/>
            <person name="Chao Y."/>
            <person name="Chu M."/>
            <person name="Cheng C."/>
            <person name="Hour A."/>
            <person name="Lee P."/>
            <person name="Lin S."/>
            <person name="Lin Y."/>
            <person name="Liou J."/>
            <person name="Liu S."/>
            <person name="Hsing Y."/>
            <person name="Raghuvanshi S."/>
            <person name="Mohanty A."/>
            <person name="Bharti A.K."/>
            <person name="Gaur A."/>
            <person name="Gupta V."/>
            <person name="Kumar D."/>
            <person name="Ravi V."/>
            <person name="Vij S."/>
            <person name="Kapur A."/>
            <person name="Khurana P."/>
            <person name="Khurana P."/>
            <person name="Khurana J.P."/>
            <person name="Tyagi A.K."/>
            <person name="Gaikwad K."/>
            <person name="Singh A."/>
            <person name="Dalal V."/>
            <person name="Srivastava S."/>
            <person name="Dixit A."/>
            <person name="Pal A.K."/>
            <person name="Ghazi I.A."/>
            <person name="Yadav M."/>
            <person name="Pandit A."/>
            <person name="Bhargava A."/>
            <person name="Sureshbabu K."/>
            <person name="Batra K."/>
            <person name="Sharma T.R."/>
            <person name="Mohapatra T."/>
            <person name="Singh N.K."/>
            <person name="Messing J."/>
            <person name="Nelson A.B."/>
            <person name="Fuks G."/>
            <person name="Kavchok S."/>
            <person name="Keizer G."/>
            <person name="Linton E."/>
            <person name="Llaca V."/>
            <person name="Song R."/>
            <person name="Tanyolac B."/>
            <person name="Young S."/>
            <person name="Ho-Il K."/>
            <person name="Hahn J.H."/>
            <person name="Sangsakoo G."/>
            <person name="Vanavichit A."/>
            <person name="de Mattos Luiz.A.T."/>
            <person name="Zimmer P.D."/>
            <person name="Malone G."/>
            <person name="Dellagostin O."/>
            <person name="de Oliveira A.C."/>
            <person name="Bevan M."/>
            <person name="Bancroft I."/>
            <person name="Minx P."/>
            <person name="Cordum H."/>
            <person name="Wilson R."/>
            <person name="Cheng Z."/>
            <person name="Jin W."/>
            <person name="Jiang J."/>
            <person name="Leong S.A."/>
            <person name="Iwama H."/>
            <person name="Gojobori T."/>
            <person name="Itoh T."/>
            <person name="Niimura Y."/>
            <person name="Fujii Y."/>
            <person name="Habara T."/>
            <person name="Sakai H."/>
            <person name="Sato Y."/>
            <person name="Wilson G."/>
            <person name="Kumar K."/>
            <person name="McCouch S."/>
            <person name="Juretic N."/>
            <person name="Hoen D."/>
            <person name="Wright S."/>
            <person name="Bruskiewich R."/>
            <person name="Bureau T."/>
            <person name="Miyao A."/>
            <person name="Hirochika H."/>
            <person name="Nishikawa T."/>
            <person name="Kadowaki K."/>
            <person name="Sugiura M."/>
            <person name="Burr B."/>
            <person name="Sasaki T."/>
        </authorList>
    </citation>
    <scope>NUCLEOTIDE SEQUENCE [LARGE SCALE GENOMIC DNA]</scope>
    <source>
        <strain evidence="3">cv. Nipponbare</strain>
    </source>
</reference>
<evidence type="ECO:0000313" key="2">
    <source>
        <dbReference type="EMBL" id="BAD35536.1"/>
    </source>
</evidence>
<keyword evidence="1" id="KW-0472">Membrane</keyword>
<dbReference type="Proteomes" id="UP000000763">
    <property type="component" value="Chromosome 6"/>
</dbReference>
<name>Q69X15_ORYSJ</name>
<sequence>MGYAFCESVRKSSQTLERSPLALEFGPTYREMHTSVFVPPRAYREKGKTRAAGVDAVVVVVAVAVRAACIHGAASAWTEFMNRG</sequence>
<evidence type="ECO:0000313" key="3">
    <source>
        <dbReference type="Proteomes" id="UP000000763"/>
    </source>
</evidence>
<keyword evidence="1" id="KW-0812">Transmembrane</keyword>
<organism evidence="2 3">
    <name type="scientific">Oryza sativa subsp. japonica</name>
    <name type="common">Rice</name>
    <dbReference type="NCBI Taxonomy" id="39947"/>
    <lineage>
        <taxon>Eukaryota</taxon>
        <taxon>Viridiplantae</taxon>
        <taxon>Streptophyta</taxon>
        <taxon>Embryophyta</taxon>
        <taxon>Tracheophyta</taxon>
        <taxon>Spermatophyta</taxon>
        <taxon>Magnoliopsida</taxon>
        <taxon>Liliopsida</taxon>
        <taxon>Poales</taxon>
        <taxon>Poaceae</taxon>
        <taxon>BOP clade</taxon>
        <taxon>Oryzoideae</taxon>
        <taxon>Oryzeae</taxon>
        <taxon>Oryzinae</taxon>
        <taxon>Oryza</taxon>
        <taxon>Oryza sativa</taxon>
    </lineage>
</organism>
<protein>
    <submittedName>
        <fullName evidence="2">Uncharacterized protein</fullName>
    </submittedName>
</protein>
<proteinExistence type="predicted"/>
<gene>
    <name evidence="2" type="primary">P0481H08.15</name>
</gene>
<accession>Q69X15</accession>
<evidence type="ECO:0000256" key="1">
    <source>
        <dbReference type="SAM" id="Phobius"/>
    </source>
</evidence>
<dbReference type="AlphaFoldDB" id="Q69X15"/>
<keyword evidence="1" id="KW-1133">Transmembrane helix</keyword>
<feature type="transmembrane region" description="Helical" evidence="1">
    <location>
        <begin position="51"/>
        <end position="74"/>
    </location>
</feature>
<reference evidence="3" key="2">
    <citation type="journal article" date="2008" name="Nucleic Acids Res.">
        <title>The rice annotation project database (RAP-DB): 2008 update.</title>
        <authorList>
            <consortium name="The rice annotation project (RAP)"/>
        </authorList>
    </citation>
    <scope>GENOME REANNOTATION</scope>
    <source>
        <strain evidence="3">cv. Nipponbare</strain>
    </source>
</reference>
<dbReference type="EMBL" id="AP003629">
    <property type="protein sequence ID" value="BAD35536.1"/>
    <property type="molecule type" value="Genomic_DNA"/>
</dbReference>